<feature type="active site" description="Tele-phosphohistidine intermediate" evidence="18">
    <location>
        <position position="201"/>
    </location>
</feature>
<dbReference type="InterPro" id="IPR040442">
    <property type="entry name" value="Pyrv_kinase-like_dom_sf"/>
</dbReference>
<feature type="binding site" evidence="19">
    <location>
        <position position="345"/>
    </location>
    <ligand>
        <name>phosphoenolpyruvate</name>
        <dbReference type="ChEBI" id="CHEBI:58702"/>
    </ligand>
</feature>
<evidence type="ECO:0000256" key="14">
    <source>
        <dbReference type="ARBA" id="ARBA00022777"/>
    </source>
</evidence>
<dbReference type="AlphaFoldDB" id="A0A7Y6NKN9"/>
<feature type="binding site" evidence="19">
    <location>
        <position position="482"/>
    </location>
    <ligand>
        <name>phosphoenolpyruvate</name>
        <dbReference type="ChEBI" id="CHEBI:58702"/>
    </ligand>
</feature>
<dbReference type="Pfam" id="PF00391">
    <property type="entry name" value="PEP-utilizers"/>
    <property type="match status" value="1"/>
</dbReference>
<dbReference type="InterPro" id="IPR006318">
    <property type="entry name" value="PTS_EI-like"/>
</dbReference>
<evidence type="ECO:0000256" key="13">
    <source>
        <dbReference type="ARBA" id="ARBA00022723"/>
    </source>
</evidence>
<keyword evidence="24" id="KW-0670">Pyruvate</keyword>
<dbReference type="Gene3D" id="3.20.20.60">
    <property type="entry name" value="Phosphoenolpyruvate-binding domains"/>
    <property type="match status" value="1"/>
</dbReference>
<feature type="binding site" evidence="19">
    <location>
        <begin position="471"/>
        <end position="472"/>
    </location>
    <ligand>
        <name>phosphoenolpyruvate</name>
        <dbReference type="ChEBI" id="CHEBI:58702"/>
    </ligand>
</feature>
<evidence type="ECO:0000256" key="10">
    <source>
        <dbReference type="ARBA" id="ARBA00022597"/>
    </source>
</evidence>
<keyword evidence="11 17" id="KW-0808">Transferase</keyword>
<comment type="similarity">
    <text evidence="5 17">Belongs to the PEP-utilizing enzyme family.</text>
</comment>
<organism evidence="24 25">
    <name type="scientific">Piscinibacter koreensis</name>
    <dbReference type="NCBI Taxonomy" id="2742824"/>
    <lineage>
        <taxon>Bacteria</taxon>
        <taxon>Pseudomonadati</taxon>
        <taxon>Pseudomonadota</taxon>
        <taxon>Betaproteobacteria</taxon>
        <taxon>Burkholderiales</taxon>
        <taxon>Sphaerotilaceae</taxon>
        <taxon>Piscinibacter</taxon>
    </lineage>
</organism>
<keyword evidence="12 17" id="KW-0598">Phosphotransferase system</keyword>
<evidence type="ECO:0000256" key="5">
    <source>
        <dbReference type="ARBA" id="ARBA00007837"/>
    </source>
</evidence>
<dbReference type="InterPro" id="IPR000121">
    <property type="entry name" value="PEP_util_C"/>
</dbReference>
<dbReference type="Gene3D" id="3.50.30.10">
    <property type="entry name" value="Phosphohistidine domain"/>
    <property type="match status" value="1"/>
</dbReference>
<feature type="domain" description="PEP-utilising enzyme mobile" evidence="21">
    <location>
        <begin position="166"/>
        <end position="237"/>
    </location>
</feature>
<feature type="binding site" evidence="19">
    <location>
        <position position="308"/>
    </location>
    <ligand>
        <name>phosphoenolpyruvate</name>
        <dbReference type="ChEBI" id="CHEBI:58702"/>
    </ligand>
</feature>
<evidence type="ECO:0000313" key="24">
    <source>
        <dbReference type="EMBL" id="NUZ04890.1"/>
    </source>
</evidence>
<dbReference type="SUPFAM" id="SSF52009">
    <property type="entry name" value="Phosphohistidine domain"/>
    <property type="match status" value="1"/>
</dbReference>
<keyword evidence="10 17" id="KW-0762">Sugar transport</keyword>
<dbReference type="PRINTS" id="PR01736">
    <property type="entry name" value="PHPHTRNFRASE"/>
</dbReference>
<evidence type="ECO:0000256" key="2">
    <source>
        <dbReference type="ARBA" id="ARBA00001946"/>
    </source>
</evidence>
<evidence type="ECO:0000256" key="7">
    <source>
        <dbReference type="ARBA" id="ARBA00016544"/>
    </source>
</evidence>
<evidence type="ECO:0000256" key="9">
    <source>
        <dbReference type="ARBA" id="ARBA00022490"/>
    </source>
</evidence>
<evidence type="ECO:0000256" key="8">
    <source>
        <dbReference type="ARBA" id="ARBA00022448"/>
    </source>
</evidence>
<dbReference type="InterPro" id="IPR050499">
    <property type="entry name" value="PEP-utilizing_PTS_enzyme"/>
</dbReference>
<feature type="binding site" evidence="20">
    <location>
        <position position="472"/>
    </location>
    <ligand>
        <name>Mg(2+)</name>
        <dbReference type="ChEBI" id="CHEBI:18420"/>
    </ligand>
</feature>
<keyword evidence="9 17" id="KW-0963">Cytoplasm</keyword>
<dbReference type="RefSeq" id="WP_176066190.1">
    <property type="nucleotide sequence ID" value="NZ_JABWMJ010000001.1"/>
</dbReference>
<comment type="caution">
    <text evidence="24">The sequence shown here is derived from an EMBL/GenBank/DDBJ whole genome shotgun (WGS) entry which is preliminary data.</text>
</comment>
<dbReference type="SUPFAM" id="SSF47831">
    <property type="entry name" value="Enzyme I of the PEP:sugar phosphotransferase system HPr-binding (sub)domain"/>
    <property type="match status" value="1"/>
</dbReference>
<evidence type="ECO:0000259" key="21">
    <source>
        <dbReference type="Pfam" id="PF00391"/>
    </source>
</evidence>
<dbReference type="InterPro" id="IPR036637">
    <property type="entry name" value="Phosphohistidine_dom_sf"/>
</dbReference>
<dbReference type="InterPro" id="IPR024692">
    <property type="entry name" value="PTS_EI"/>
</dbReference>
<dbReference type="GO" id="GO:0009401">
    <property type="term" value="P:phosphoenolpyruvate-dependent sugar phosphotransferase system"/>
    <property type="evidence" value="ECO:0007669"/>
    <property type="project" value="UniProtKB-KW"/>
</dbReference>
<dbReference type="GO" id="GO:0016301">
    <property type="term" value="F:kinase activity"/>
    <property type="evidence" value="ECO:0007669"/>
    <property type="project" value="UniProtKB-KW"/>
</dbReference>
<dbReference type="NCBIfam" id="TIGR01417">
    <property type="entry name" value="PTS_I_fam"/>
    <property type="match status" value="1"/>
</dbReference>
<protein>
    <recommendedName>
        <fullName evidence="7 17">Phosphoenolpyruvate-protein phosphotransferase</fullName>
        <ecNumber evidence="6 17">2.7.3.9</ecNumber>
    </recommendedName>
    <alternativeName>
        <fullName evidence="16 17">Phosphotransferase system, enzyme I</fullName>
    </alternativeName>
</protein>
<dbReference type="InterPro" id="IPR018274">
    <property type="entry name" value="PEP_util_AS"/>
</dbReference>
<evidence type="ECO:0000256" key="3">
    <source>
        <dbReference type="ARBA" id="ARBA00002728"/>
    </source>
</evidence>
<dbReference type="PANTHER" id="PTHR46244:SF3">
    <property type="entry name" value="PHOSPHOENOLPYRUVATE-PROTEIN PHOSPHOTRANSFERASE"/>
    <property type="match status" value="1"/>
</dbReference>
<dbReference type="PIRSF" id="PIRSF000732">
    <property type="entry name" value="PTS_enzyme_I"/>
    <property type="match status" value="1"/>
</dbReference>
<dbReference type="GO" id="GO:0046872">
    <property type="term" value="F:metal ion binding"/>
    <property type="evidence" value="ECO:0007669"/>
    <property type="project" value="UniProtKB-KW"/>
</dbReference>
<dbReference type="GO" id="GO:0005737">
    <property type="term" value="C:cytoplasm"/>
    <property type="evidence" value="ECO:0007669"/>
    <property type="project" value="UniProtKB-SubCell"/>
</dbReference>
<dbReference type="Pfam" id="PF05524">
    <property type="entry name" value="PEP-utilisers_N"/>
    <property type="match status" value="1"/>
</dbReference>
<evidence type="ECO:0000256" key="15">
    <source>
        <dbReference type="ARBA" id="ARBA00022842"/>
    </source>
</evidence>
<dbReference type="SUPFAM" id="SSF51621">
    <property type="entry name" value="Phosphoenolpyruvate/pyruvate domain"/>
    <property type="match status" value="1"/>
</dbReference>
<evidence type="ECO:0000256" key="18">
    <source>
        <dbReference type="PIRSR" id="PIRSR000732-1"/>
    </source>
</evidence>
<dbReference type="PROSITE" id="PS00742">
    <property type="entry name" value="PEP_ENZYMES_2"/>
    <property type="match status" value="1"/>
</dbReference>
<comment type="subcellular location">
    <subcellularLocation>
        <location evidence="4 17">Cytoplasm</location>
    </subcellularLocation>
</comment>
<evidence type="ECO:0000259" key="22">
    <source>
        <dbReference type="Pfam" id="PF02896"/>
    </source>
</evidence>
<keyword evidence="14 17" id="KW-0418">Kinase</keyword>
<dbReference type="PANTHER" id="PTHR46244">
    <property type="entry name" value="PHOSPHOENOLPYRUVATE-PROTEIN PHOSPHOTRANSFERASE"/>
    <property type="match status" value="1"/>
</dbReference>
<accession>A0A7Y6NKN9</accession>
<dbReference type="PROSITE" id="PS00370">
    <property type="entry name" value="PEP_ENZYMES_PHOS_SITE"/>
    <property type="match status" value="1"/>
</dbReference>
<comment type="function">
    <text evidence="3 17">General (non sugar-specific) component of the phosphoenolpyruvate-dependent sugar phosphotransferase system (sugar PTS). This major carbohydrate active-transport system catalyzes the phosphorylation of incoming sugar substrates concomitantly with their translocation across the cell membrane. Enzyme I transfers the phosphoryl group from phosphoenolpyruvate (PEP) to the phosphoryl carrier protein (HPr).</text>
</comment>
<evidence type="ECO:0000256" key="12">
    <source>
        <dbReference type="ARBA" id="ARBA00022683"/>
    </source>
</evidence>
<evidence type="ECO:0000256" key="6">
    <source>
        <dbReference type="ARBA" id="ARBA00012232"/>
    </source>
</evidence>
<comment type="cofactor">
    <cofactor evidence="2 17 20">
        <name>Mg(2+)</name>
        <dbReference type="ChEBI" id="CHEBI:18420"/>
    </cofactor>
</comment>
<evidence type="ECO:0000256" key="11">
    <source>
        <dbReference type="ARBA" id="ARBA00022679"/>
    </source>
</evidence>
<keyword evidence="15 17" id="KW-0460">Magnesium</keyword>
<dbReference type="Gene3D" id="1.10.274.10">
    <property type="entry name" value="PtsI, HPr-binding domain"/>
    <property type="match status" value="1"/>
</dbReference>
<evidence type="ECO:0000256" key="4">
    <source>
        <dbReference type="ARBA" id="ARBA00004496"/>
    </source>
</evidence>
<dbReference type="EMBL" id="JABWMJ010000001">
    <property type="protein sequence ID" value="NUZ04890.1"/>
    <property type="molecule type" value="Genomic_DNA"/>
</dbReference>
<feature type="active site" description="Proton donor" evidence="18">
    <location>
        <position position="519"/>
    </location>
</feature>
<evidence type="ECO:0000256" key="19">
    <source>
        <dbReference type="PIRSR" id="PIRSR000732-2"/>
    </source>
</evidence>
<dbReference type="EC" id="2.7.3.9" evidence="6 17"/>
<feature type="domain" description="Phosphotransferase system enzyme I N-terminal" evidence="23">
    <location>
        <begin position="7"/>
        <end position="129"/>
    </location>
</feature>
<comment type="catalytic activity">
    <reaction evidence="1 17">
        <text>L-histidyl-[protein] + phosphoenolpyruvate = N(pros)-phospho-L-histidyl-[protein] + pyruvate</text>
        <dbReference type="Rhea" id="RHEA:23880"/>
        <dbReference type="Rhea" id="RHEA-COMP:9745"/>
        <dbReference type="Rhea" id="RHEA-COMP:9746"/>
        <dbReference type="ChEBI" id="CHEBI:15361"/>
        <dbReference type="ChEBI" id="CHEBI:29979"/>
        <dbReference type="ChEBI" id="CHEBI:58702"/>
        <dbReference type="ChEBI" id="CHEBI:64837"/>
        <dbReference type="EC" id="2.7.3.9"/>
    </reaction>
</comment>
<dbReference type="Proteomes" id="UP000529637">
    <property type="component" value="Unassembled WGS sequence"/>
</dbReference>
<keyword evidence="8 17" id="KW-0813">Transport</keyword>
<keyword evidence="13 17" id="KW-0479">Metal-binding</keyword>
<gene>
    <name evidence="24" type="primary">ptsP</name>
    <name evidence="24" type="ORF">HQN59_03860</name>
</gene>
<dbReference type="GO" id="GO:0008965">
    <property type="term" value="F:phosphoenolpyruvate-protein phosphotransferase activity"/>
    <property type="evidence" value="ECO:0007669"/>
    <property type="project" value="UniProtKB-EC"/>
</dbReference>
<dbReference type="InterPro" id="IPR008279">
    <property type="entry name" value="PEP-util_enz_mobile_dom"/>
</dbReference>
<evidence type="ECO:0000256" key="16">
    <source>
        <dbReference type="ARBA" id="ARBA00033235"/>
    </source>
</evidence>
<dbReference type="InterPro" id="IPR015813">
    <property type="entry name" value="Pyrv/PenolPyrv_kinase-like_dom"/>
</dbReference>
<sequence length="600" mass="65528">MSFQVFGLPVSRGIAIGRAVLIASSRVDVAHYFISDAQVDTEIGRLRSARNAVADELSTLQRDLPPEAPPELSALLDVHLMLLHDESLTGATKVWIRERRYNAEWALSAQLEVLARQFDEMDDVYLRERKADLEQVVERLLRAMARAAAAPDAGAPTVGLPATSEDPLVMVANDIAPADMLQFKKSVFSGFVTDLGGRTSHTAIVARSMDIPAVVGAREASRLIRQDDWVIIDGDAGIVIVDPSPEVMAEYRAFRQQRERRRAVLARLRHTPAVTRDGEQVELLANIEMPGDAAAALQAGAAGIGLFRSEFLFMNRDGQLPSEDEQYEAYRTAVEAMHGLPVTIRTVDVGADKALDRMSTNELRHEHVLNPALGLRAIRWSLSEPAMFRAQLRAILRAAAHGPVKLLIPMLAHLSEVRRTLEALARARQQLAEAGRAFGAVEVGAMIEVPAAALVLPAFLRHFDFVSIGTNDLIQYTLAIDRADDSVAHLYDPWHPAVLRLIAQSIEQARSVGRSVSVCGEMAGDPSFTELLLGMGLRSFSMHPSQVVAVKERLLATDTREWARRVESILSAESPERACQAAATLMAAEAAAPRETAVLG</sequence>
<dbReference type="InterPro" id="IPR036618">
    <property type="entry name" value="PtsI_HPr-bd_sf"/>
</dbReference>
<keyword evidence="25" id="KW-1185">Reference proteome</keyword>
<dbReference type="Pfam" id="PF02896">
    <property type="entry name" value="PEP-utilizers_C"/>
    <property type="match status" value="1"/>
</dbReference>
<name>A0A7Y6NKN9_9BURK</name>
<dbReference type="InterPro" id="IPR008731">
    <property type="entry name" value="PTS_EIN"/>
</dbReference>
<evidence type="ECO:0000313" key="25">
    <source>
        <dbReference type="Proteomes" id="UP000529637"/>
    </source>
</evidence>
<feature type="domain" description="PEP-utilising enzyme C-terminal" evidence="22">
    <location>
        <begin position="265"/>
        <end position="556"/>
    </location>
</feature>
<feature type="binding site" evidence="20">
    <location>
        <position position="448"/>
    </location>
    <ligand>
        <name>Mg(2+)</name>
        <dbReference type="ChEBI" id="CHEBI:18420"/>
    </ligand>
</feature>
<dbReference type="InterPro" id="IPR023151">
    <property type="entry name" value="PEP_util_CS"/>
</dbReference>
<evidence type="ECO:0000256" key="20">
    <source>
        <dbReference type="PIRSR" id="PIRSR000732-3"/>
    </source>
</evidence>
<evidence type="ECO:0000259" key="23">
    <source>
        <dbReference type="Pfam" id="PF05524"/>
    </source>
</evidence>
<evidence type="ECO:0000256" key="17">
    <source>
        <dbReference type="PIRNR" id="PIRNR000732"/>
    </source>
</evidence>
<proteinExistence type="inferred from homology"/>
<evidence type="ECO:0000256" key="1">
    <source>
        <dbReference type="ARBA" id="ARBA00000683"/>
    </source>
</evidence>
<reference evidence="24 25" key="1">
    <citation type="submission" date="2020-06" db="EMBL/GenBank/DDBJ databases">
        <title>Schlegella sp. ID0723 isolated from air conditioner.</title>
        <authorList>
            <person name="Kim D.Y."/>
            <person name="Kim D.-U."/>
        </authorList>
    </citation>
    <scope>NUCLEOTIDE SEQUENCE [LARGE SCALE GENOMIC DNA]</scope>
    <source>
        <strain evidence="24 25">ID0723</strain>
    </source>
</reference>